<dbReference type="RefSeq" id="WP_162645797.1">
    <property type="nucleotide sequence ID" value="NZ_CP048288.1"/>
</dbReference>
<dbReference type="KEGG" id="prz:GZH47_32725"/>
<proteinExistence type="predicted"/>
<keyword evidence="2" id="KW-1185">Reference proteome</keyword>
<evidence type="ECO:0000313" key="2">
    <source>
        <dbReference type="Proteomes" id="UP000479114"/>
    </source>
</evidence>
<organism evidence="1 2">
    <name type="scientific">Paenibacillus rhizovicinus</name>
    <dbReference type="NCBI Taxonomy" id="2704463"/>
    <lineage>
        <taxon>Bacteria</taxon>
        <taxon>Bacillati</taxon>
        <taxon>Bacillota</taxon>
        <taxon>Bacilli</taxon>
        <taxon>Bacillales</taxon>
        <taxon>Paenibacillaceae</taxon>
        <taxon>Paenibacillus</taxon>
    </lineage>
</organism>
<accession>A0A6C0PAR0</accession>
<name>A0A6C0PAR0_9BACL</name>
<reference evidence="1 2" key="1">
    <citation type="submission" date="2020-02" db="EMBL/GenBank/DDBJ databases">
        <title>Paenibacillus sp. nov., isolated from rhizosphere soil of tomato.</title>
        <authorList>
            <person name="Weon H.-Y."/>
            <person name="Lee S.A."/>
        </authorList>
    </citation>
    <scope>NUCLEOTIDE SEQUENCE [LARGE SCALE GENOMIC DNA]</scope>
    <source>
        <strain evidence="1 2">14171R-81</strain>
        <plasmid evidence="1 2">unnamed2</plasmid>
    </source>
</reference>
<dbReference type="EMBL" id="CP048288">
    <property type="protein sequence ID" value="QHW35664.1"/>
    <property type="molecule type" value="Genomic_DNA"/>
</dbReference>
<keyword evidence="1" id="KW-0614">Plasmid</keyword>
<geneLocation type="plasmid" evidence="1 2">
    <name>unnamed2</name>
</geneLocation>
<dbReference type="AlphaFoldDB" id="A0A6C0PAR0"/>
<protein>
    <submittedName>
        <fullName evidence="1">Uncharacterized protein</fullName>
    </submittedName>
</protein>
<dbReference type="Proteomes" id="UP000479114">
    <property type="component" value="Plasmid unnamed2"/>
</dbReference>
<evidence type="ECO:0000313" key="1">
    <source>
        <dbReference type="EMBL" id="QHW35664.1"/>
    </source>
</evidence>
<sequence>MMQPSPNISYEQLAHLFMDEGITLGKRLVIAAEAAKGQMYQPTPVTSVDQAKMIFGSGPLIDRCDDATAFANFDVYLMRMDRNAFQYLYRCLMPFPFDLIYIDGFTFNKMPDEIQDFIDFAKQKEYHGQLIHGFFDIEGLSGFEAYRSLFVSIAKLSIVTEDGIEETGKYISVVVDQIKDRKAAAVYAGLVTALKIGASPINKALADVDLKAEFTNDQIIELRSAGMVCFRKSFKKGTICTSATCAVATEGSVHKNISNFRIAQDVIQEIAQIQQEYVGRVGISFVKSELEDQIEVALMYRMKLGQLRRYDYELTTDELNGIINTAIELVPIFTIQKMNASALVRVRV</sequence>
<gene>
    <name evidence="1" type="ORF">GZH47_32725</name>
</gene>